<gene>
    <name evidence="2" type="ORF">GA0070611_1779</name>
</gene>
<dbReference type="InterPro" id="IPR058548">
    <property type="entry name" value="MlaB-like_STAS"/>
</dbReference>
<dbReference type="InterPro" id="IPR036513">
    <property type="entry name" value="STAS_dom_sf"/>
</dbReference>
<sequence>MTVVPADQLMTLICDGCGDTVTGAGCVLPDAEVVWTLVFEHDWVGSPFASGPHHCPRCSVPAGGAEDGLGLDDLDEVAADTSPRGDDLVDPVRRALTDAVRLPDRELVDLSGVEVIDPAGLGLLVRAHRDARQRGRRLCLVAPSRFVLTVLHTMRLDGVFPVVDSRTRTPAPTRPNGARPW</sequence>
<dbReference type="PROSITE" id="PS50801">
    <property type="entry name" value="STAS"/>
    <property type="match status" value="1"/>
</dbReference>
<dbReference type="PATRIC" id="fig|261654.4.peg.1805"/>
<feature type="domain" description="STAS" evidence="1">
    <location>
        <begin position="92"/>
        <end position="159"/>
    </location>
</feature>
<evidence type="ECO:0000259" key="1">
    <source>
        <dbReference type="PROSITE" id="PS50801"/>
    </source>
</evidence>
<protein>
    <submittedName>
        <fullName evidence="2">Anti-anti-sigma factor</fullName>
    </submittedName>
</protein>
<keyword evidence="3" id="KW-1185">Reference proteome</keyword>
<evidence type="ECO:0000313" key="3">
    <source>
        <dbReference type="Proteomes" id="UP000199385"/>
    </source>
</evidence>
<dbReference type="RefSeq" id="WP_091660590.1">
    <property type="nucleotide sequence ID" value="NZ_LT594323.1"/>
</dbReference>
<dbReference type="Pfam" id="PF13466">
    <property type="entry name" value="STAS_2"/>
    <property type="match status" value="1"/>
</dbReference>
<dbReference type="InterPro" id="IPR002645">
    <property type="entry name" value="STAS_dom"/>
</dbReference>
<dbReference type="OrthoDB" id="5456061at2"/>
<evidence type="ECO:0000313" key="2">
    <source>
        <dbReference type="EMBL" id="SBT41885.1"/>
    </source>
</evidence>
<name>A0A1A8ZD04_9ACTN</name>
<accession>A0A1A8ZD04</accession>
<dbReference type="CDD" id="cd07043">
    <property type="entry name" value="STAS_anti-anti-sigma_factors"/>
    <property type="match status" value="1"/>
</dbReference>
<dbReference type="Proteomes" id="UP000199385">
    <property type="component" value="Chromosome I"/>
</dbReference>
<proteinExistence type="predicted"/>
<dbReference type="EMBL" id="LT594323">
    <property type="protein sequence ID" value="SBT41885.1"/>
    <property type="molecule type" value="Genomic_DNA"/>
</dbReference>
<organism evidence="2 3">
    <name type="scientific">Micromonospora auratinigra</name>
    <dbReference type="NCBI Taxonomy" id="261654"/>
    <lineage>
        <taxon>Bacteria</taxon>
        <taxon>Bacillati</taxon>
        <taxon>Actinomycetota</taxon>
        <taxon>Actinomycetes</taxon>
        <taxon>Micromonosporales</taxon>
        <taxon>Micromonosporaceae</taxon>
        <taxon>Micromonospora</taxon>
    </lineage>
</organism>
<dbReference type="Gene3D" id="3.30.750.24">
    <property type="entry name" value="STAS domain"/>
    <property type="match status" value="1"/>
</dbReference>
<reference evidence="3" key="1">
    <citation type="submission" date="2016-06" db="EMBL/GenBank/DDBJ databases">
        <authorList>
            <person name="Varghese N."/>
            <person name="Submissions Spin"/>
        </authorList>
    </citation>
    <scope>NUCLEOTIDE SEQUENCE [LARGE SCALE GENOMIC DNA]</scope>
    <source>
        <strain evidence="3">DSM 44815</strain>
    </source>
</reference>
<dbReference type="SUPFAM" id="SSF52091">
    <property type="entry name" value="SpoIIaa-like"/>
    <property type="match status" value="1"/>
</dbReference>
<dbReference type="AlphaFoldDB" id="A0A1A8ZD04"/>
<dbReference type="STRING" id="261654.GA0070611_1779"/>